<evidence type="ECO:0000313" key="6">
    <source>
        <dbReference type="EMBL" id="KGP90511.1"/>
    </source>
</evidence>
<proteinExistence type="inferred from homology"/>
<dbReference type="AlphaFoldDB" id="A0A0A2UVI2"/>
<dbReference type="InterPro" id="IPR002678">
    <property type="entry name" value="DUF34/NIF3"/>
</dbReference>
<dbReference type="FunFam" id="3.40.1390.30:FF:000001">
    <property type="entry name" value="GTP cyclohydrolase 1 type 2"/>
    <property type="match status" value="1"/>
</dbReference>
<feature type="binding site" evidence="5">
    <location>
        <position position="69"/>
    </location>
    <ligand>
        <name>a divalent metal cation</name>
        <dbReference type="ChEBI" id="CHEBI:60240"/>
        <label>1</label>
    </ligand>
</feature>
<reference evidence="6 7" key="1">
    <citation type="submission" date="2013-08" db="EMBL/GenBank/DDBJ databases">
        <title>Genome of Pontibacillus chungwhensis.</title>
        <authorList>
            <person name="Wang Q."/>
            <person name="Wang G."/>
        </authorList>
    </citation>
    <scope>NUCLEOTIDE SEQUENCE [LARGE SCALE GENOMIC DNA]</scope>
    <source>
        <strain evidence="6 7">BH030062</strain>
    </source>
</reference>
<comment type="similarity">
    <text evidence="1 4">Belongs to the GTP cyclohydrolase I type 2/NIF3 family.</text>
</comment>
<dbReference type="RefSeq" id="WP_036785818.1">
    <property type="nucleotide sequence ID" value="NZ_AVBG01000012.1"/>
</dbReference>
<accession>A0A0A2UVI2</accession>
<evidence type="ECO:0000256" key="3">
    <source>
        <dbReference type="ARBA" id="ARBA00022723"/>
    </source>
</evidence>
<evidence type="ECO:0000256" key="4">
    <source>
        <dbReference type="PIRNR" id="PIRNR037489"/>
    </source>
</evidence>
<dbReference type="PANTHER" id="PTHR13799">
    <property type="entry name" value="NGG1 INTERACTING FACTOR 3"/>
    <property type="match status" value="1"/>
</dbReference>
<feature type="binding site" evidence="5">
    <location>
        <position position="68"/>
    </location>
    <ligand>
        <name>a divalent metal cation</name>
        <dbReference type="ChEBI" id="CHEBI:60240"/>
        <label>1</label>
    </ligand>
</feature>
<sequence>MSKVATGQDIIKWFEEWSPKQLAFEGDPVGLHVGTLNKKVNKVMVTLDVLESVVDEAIENNVDLIIAHHPLLFKPLKQVSPDNEKGRIVQKLIKHDITVYAAHTNLDVAWGGVNDAMCEALGVNVKDVLIETERERLYKVVVFVPQTHENEVREALGDAGAGHIGNYSHCTFQTPGIGAFKPEEGADPYLGTEGEIEKVDEVRMETIVPQSVLKTVLKAMDQAHPYEEVAYDVYPLELQGEKKGLGRMAELDEPMTLESFAERVKDAFDVPALRLVGDKKKMVKNVAVLGGDGNKYISAAKRKGADVFVTGDLYFHVAHDALGMGLNVIDPGHHVEKVMKRTVHDFLKEKFEQKQISTDVMISKAHTEPFQFM</sequence>
<dbReference type="Gene3D" id="3.30.70.120">
    <property type="match status" value="1"/>
</dbReference>
<feature type="binding site" evidence="5">
    <location>
        <position position="107"/>
    </location>
    <ligand>
        <name>a divalent metal cation</name>
        <dbReference type="ChEBI" id="CHEBI:60240"/>
        <label>1</label>
    </ligand>
</feature>
<keyword evidence="3 4" id="KW-0479">Metal-binding</keyword>
<dbReference type="STRING" id="1385513.N780_05050"/>
<feature type="binding site" evidence="5">
    <location>
        <position position="336"/>
    </location>
    <ligand>
        <name>a divalent metal cation</name>
        <dbReference type="ChEBI" id="CHEBI:60240"/>
        <label>1</label>
    </ligand>
</feature>
<dbReference type="InterPro" id="IPR015867">
    <property type="entry name" value="N-reg_PII/ATP_PRibTrfase_C"/>
</dbReference>
<dbReference type="SUPFAM" id="SSF102705">
    <property type="entry name" value="NIF3 (NGG1p interacting factor 3)-like"/>
    <property type="match status" value="1"/>
</dbReference>
<dbReference type="GO" id="GO:0046872">
    <property type="term" value="F:metal ion binding"/>
    <property type="evidence" value="ECO:0007669"/>
    <property type="project" value="UniProtKB-UniRule"/>
</dbReference>
<dbReference type="PANTHER" id="PTHR13799:SF14">
    <property type="entry name" value="GTP CYCLOHYDROLASE 1 TYPE 2 HOMOLOG"/>
    <property type="match status" value="1"/>
</dbReference>
<dbReference type="Pfam" id="PF01784">
    <property type="entry name" value="DUF34_NIF3"/>
    <property type="match status" value="1"/>
</dbReference>
<dbReference type="FunFam" id="3.30.70.120:FF:000006">
    <property type="entry name" value="GTP cyclohydrolase 1 type 2 homolog"/>
    <property type="match status" value="1"/>
</dbReference>
<dbReference type="InterPro" id="IPR036069">
    <property type="entry name" value="DUF34/NIF3_sf"/>
</dbReference>
<evidence type="ECO:0000256" key="2">
    <source>
        <dbReference type="ARBA" id="ARBA00022112"/>
    </source>
</evidence>
<dbReference type="InterPro" id="IPR017221">
    <property type="entry name" value="DUF34/NIF3_bac"/>
</dbReference>
<dbReference type="OrthoDB" id="9792792at2"/>
<protein>
    <recommendedName>
        <fullName evidence="2 4">GTP cyclohydrolase 1 type 2 homolog</fullName>
    </recommendedName>
</protein>
<dbReference type="PIRSF" id="PIRSF037489">
    <property type="entry name" value="UCP037489_NIF3_YqfO"/>
    <property type="match status" value="1"/>
</dbReference>
<evidence type="ECO:0000313" key="7">
    <source>
        <dbReference type="Proteomes" id="UP000030153"/>
    </source>
</evidence>
<dbReference type="GO" id="GO:0005737">
    <property type="term" value="C:cytoplasm"/>
    <property type="evidence" value="ECO:0007669"/>
    <property type="project" value="TreeGrafter"/>
</dbReference>
<evidence type="ECO:0000256" key="1">
    <source>
        <dbReference type="ARBA" id="ARBA00006964"/>
    </source>
</evidence>
<comment type="caution">
    <text evidence="6">The sequence shown here is derived from an EMBL/GenBank/DDBJ whole genome shotgun (WGS) entry which is preliminary data.</text>
</comment>
<gene>
    <name evidence="6" type="ORF">N780_05050</name>
</gene>
<feature type="binding site" evidence="5">
    <location>
        <position position="333"/>
    </location>
    <ligand>
        <name>a divalent metal cation</name>
        <dbReference type="ChEBI" id="CHEBI:60240"/>
        <label>1</label>
    </ligand>
</feature>
<dbReference type="eggNOG" id="COG0327">
    <property type="taxonomic scope" value="Bacteria"/>
</dbReference>
<dbReference type="EMBL" id="AVBG01000012">
    <property type="protein sequence ID" value="KGP90511.1"/>
    <property type="molecule type" value="Genomic_DNA"/>
</dbReference>
<evidence type="ECO:0000256" key="5">
    <source>
        <dbReference type="PIRSR" id="PIRSR602678-1"/>
    </source>
</evidence>
<dbReference type="Gene3D" id="3.40.1390.30">
    <property type="entry name" value="NIF3 (NGG1p interacting factor 3)-like"/>
    <property type="match status" value="1"/>
</dbReference>
<keyword evidence="7" id="KW-1185">Reference proteome</keyword>
<dbReference type="NCBIfam" id="TIGR00486">
    <property type="entry name" value="YbgI_SA1388"/>
    <property type="match status" value="1"/>
</dbReference>
<dbReference type="Proteomes" id="UP000030153">
    <property type="component" value="Unassembled WGS sequence"/>
</dbReference>
<name>A0A0A2UVI2_9BACI</name>
<organism evidence="6 7">
    <name type="scientific">Pontibacillus chungwhensis BH030062</name>
    <dbReference type="NCBI Taxonomy" id="1385513"/>
    <lineage>
        <taxon>Bacteria</taxon>
        <taxon>Bacillati</taxon>
        <taxon>Bacillota</taxon>
        <taxon>Bacilli</taxon>
        <taxon>Bacillales</taxon>
        <taxon>Bacillaceae</taxon>
        <taxon>Pontibacillus</taxon>
    </lineage>
</organism>